<organism evidence="5 6">
    <name type="scientific">Sporidiobolus salmonicolor</name>
    <name type="common">Yeast-like fungus</name>
    <name type="synonym">Sporobolomyces salmonicolor</name>
    <dbReference type="NCBI Taxonomy" id="5005"/>
    <lineage>
        <taxon>Eukaryota</taxon>
        <taxon>Fungi</taxon>
        <taxon>Dikarya</taxon>
        <taxon>Basidiomycota</taxon>
        <taxon>Pucciniomycotina</taxon>
        <taxon>Microbotryomycetes</taxon>
        <taxon>Sporidiobolales</taxon>
        <taxon>Sporidiobolaceae</taxon>
        <taxon>Sporobolomyces</taxon>
    </lineage>
</organism>
<accession>A0A0D6EL12</accession>
<dbReference type="Pfam" id="PF10602">
    <property type="entry name" value="RPN7"/>
    <property type="match status" value="1"/>
</dbReference>
<dbReference type="FunFam" id="1.25.40.570:FF:000005">
    <property type="entry name" value="26S proteasome regulatory subunit N7"/>
    <property type="match status" value="1"/>
</dbReference>
<dbReference type="GO" id="GO:0043161">
    <property type="term" value="P:proteasome-mediated ubiquitin-dependent protein catabolic process"/>
    <property type="evidence" value="ECO:0007669"/>
    <property type="project" value="TreeGrafter"/>
</dbReference>
<dbReference type="PROSITE" id="PS50250">
    <property type="entry name" value="PCI"/>
    <property type="match status" value="1"/>
</dbReference>
<comment type="subunit">
    <text evidence="3">The 26S proteasome is composed of a core protease, known as the 20S proteasome, capped at one or both ends by the 19S regulatory complex (RC). The RC is composed of at least 18 different subunits in two subcomplexes, the base and the lid, which form the portions proximal and distal to the 20S proteolytic core, respectively. Component of the lid subcomplex of the 19S RC.</text>
</comment>
<dbReference type="InterPro" id="IPR019585">
    <property type="entry name" value="Rpn7/CSN1"/>
</dbReference>
<protein>
    <submittedName>
        <fullName evidence="5">SPOSA6832_02051-mRNA-1:cds</fullName>
    </submittedName>
</protein>
<evidence type="ECO:0000259" key="4">
    <source>
        <dbReference type="PROSITE" id="PS50250"/>
    </source>
</evidence>
<dbReference type="InterPro" id="IPR036390">
    <property type="entry name" value="WH_DNA-bd_sf"/>
</dbReference>
<dbReference type="AlphaFoldDB" id="A0A0D6EL12"/>
<dbReference type="Gene3D" id="1.25.40.570">
    <property type="match status" value="1"/>
</dbReference>
<gene>
    <name evidence="5" type="primary">SPOSA6832_02051</name>
</gene>
<evidence type="ECO:0000256" key="3">
    <source>
        <dbReference type="ARBA" id="ARBA00093502"/>
    </source>
</evidence>
<dbReference type="InterPro" id="IPR045135">
    <property type="entry name" value="Rpn7_N"/>
</dbReference>
<proteinExistence type="predicted"/>
<evidence type="ECO:0000256" key="1">
    <source>
        <dbReference type="ARBA" id="ARBA00022942"/>
    </source>
</evidence>
<dbReference type="GO" id="GO:0008541">
    <property type="term" value="C:proteasome regulatory particle, lid subcomplex"/>
    <property type="evidence" value="ECO:0007669"/>
    <property type="project" value="UniProtKB-ARBA"/>
</dbReference>
<dbReference type="SUPFAM" id="SSF46785">
    <property type="entry name" value="Winged helix' DNA-binding domain"/>
    <property type="match status" value="1"/>
</dbReference>
<feature type="domain" description="PCI" evidence="4">
    <location>
        <begin position="197"/>
        <end position="388"/>
    </location>
</feature>
<dbReference type="Pfam" id="PF21154">
    <property type="entry name" value="RPN7_PSMD6_C"/>
    <property type="match status" value="1"/>
</dbReference>
<dbReference type="InterPro" id="IPR049549">
    <property type="entry name" value="RPN7_PSMD6_C"/>
</dbReference>
<name>A0A0D6EL12_SPOSA</name>
<evidence type="ECO:0000313" key="6">
    <source>
        <dbReference type="Proteomes" id="UP000243876"/>
    </source>
</evidence>
<comment type="function">
    <text evidence="2">Component of the 19S cap proteasome complex which acts as a regulatory subunit of the 26S proteasome, involved in the ATP-dependent degradation of ubiquitinated proteins.</text>
</comment>
<evidence type="ECO:0000256" key="2">
    <source>
        <dbReference type="ARBA" id="ARBA00093435"/>
    </source>
</evidence>
<keyword evidence="6" id="KW-1185">Reference proteome</keyword>
<dbReference type="PANTHER" id="PTHR14145:SF1">
    <property type="entry name" value="26S PROTEASOME NON-ATPASE REGULATORY SUBUNIT 6"/>
    <property type="match status" value="1"/>
</dbReference>
<dbReference type="OrthoDB" id="1452at2759"/>
<sequence>MSSSAAPVAADDAPLPIPNLALPQLAFVLSEPKAEQPREGAQEKLLQGIQNDEMAPYLEALTTAHVLPPQPELLSTLQQKNKDELARIDAKLDDAKTNLGETEVSDALRDKAAYLARIGEKDAAVKAHEEAFSKTAGKGTKIDLVLSIIRIGFFHSDHDLISTSIDRAQKLVDEGGDWDRRNRLKVYEGLYSLSIRNFNKGAELLLDAMPTFTATELIEYDDFVTLCVLAGVFAFERKDIKNKVRCASFLLALIRNLTSLDASLQIIDAPEVIAVIPNVPSLKDFYDSLYKCDYATFFRSLAAVESAHLLPSRLLAVHARYYVRELRIKAYAQLLESYRSVTLESLAAAFGVSKEWLDADLARFIAASRLTCSIDRVHGVVETHRPDAKNARYAAVIKQGDAVLTSVQRLSRVIG</sequence>
<dbReference type="PANTHER" id="PTHR14145">
    <property type="entry name" value="26S PROTESOME SUBUNIT 6"/>
    <property type="match status" value="1"/>
</dbReference>
<dbReference type="InterPro" id="IPR000717">
    <property type="entry name" value="PCI_dom"/>
</dbReference>
<keyword evidence="1" id="KW-0647">Proteasome</keyword>
<dbReference type="EMBL" id="CENE01000006">
    <property type="protein sequence ID" value="CEQ40438.1"/>
    <property type="molecule type" value="Genomic_DNA"/>
</dbReference>
<dbReference type="Proteomes" id="UP000243876">
    <property type="component" value="Unassembled WGS sequence"/>
</dbReference>
<dbReference type="SMART" id="SM00088">
    <property type="entry name" value="PINT"/>
    <property type="match status" value="1"/>
</dbReference>
<dbReference type="Pfam" id="PF01399">
    <property type="entry name" value="PCI"/>
    <property type="match status" value="1"/>
</dbReference>
<reference evidence="6" key="1">
    <citation type="submission" date="2015-02" db="EMBL/GenBank/DDBJ databases">
        <authorList>
            <person name="Gon?alves P."/>
        </authorList>
    </citation>
    <scope>NUCLEOTIDE SEQUENCE [LARGE SCALE GENOMIC DNA]</scope>
</reference>
<evidence type="ECO:0000313" key="5">
    <source>
        <dbReference type="EMBL" id="CEQ40438.1"/>
    </source>
</evidence>